<reference evidence="3" key="1">
    <citation type="submission" date="2022-11" db="UniProtKB">
        <authorList>
            <consortium name="WormBaseParasite"/>
        </authorList>
    </citation>
    <scope>IDENTIFICATION</scope>
</reference>
<evidence type="ECO:0000256" key="1">
    <source>
        <dbReference type="SAM" id="MobiDB-lite"/>
    </source>
</evidence>
<evidence type="ECO:0000313" key="2">
    <source>
        <dbReference type="Proteomes" id="UP000887577"/>
    </source>
</evidence>
<evidence type="ECO:0000313" key="3">
    <source>
        <dbReference type="WBParaSite" id="PSU_v2.g219.t1"/>
    </source>
</evidence>
<dbReference type="AlphaFoldDB" id="A0A914YVT2"/>
<feature type="region of interest" description="Disordered" evidence="1">
    <location>
        <begin position="1"/>
        <end position="107"/>
    </location>
</feature>
<name>A0A914YVT2_9BILA</name>
<feature type="compositionally biased region" description="Basic and acidic residues" evidence="1">
    <location>
        <begin position="34"/>
        <end position="44"/>
    </location>
</feature>
<protein>
    <submittedName>
        <fullName evidence="3">Uncharacterized protein</fullName>
    </submittedName>
</protein>
<feature type="compositionally biased region" description="Basic and acidic residues" evidence="1">
    <location>
        <begin position="97"/>
        <end position="107"/>
    </location>
</feature>
<dbReference type="InterPro" id="IPR024130">
    <property type="entry name" value="DAP1/DAPL1"/>
</dbReference>
<proteinExistence type="predicted"/>
<dbReference type="WBParaSite" id="PSU_v2.g219.t1">
    <property type="protein sequence ID" value="PSU_v2.g219.t1"/>
    <property type="gene ID" value="PSU_v2.g219"/>
</dbReference>
<organism evidence="2 3">
    <name type="scientific">Panagrolaimus superbus</name>
    <dbReference type="NCBI Taxonomy" id="310955"/>
    <lineage>
        <taxon>Eukaryota</taxon>
        <taxon>Metazoa</taxon>
        <taxon>Ecdysozoa</taxon>
        <taxon>Nematoda</taxon>
        <taxon>Chromadorea</taxon>
        <taxon>Rhabditida</taxon>
        <taxon>Tylenchina</taxon>
        <taxon>Panagrolaimomorpha</taxon>
        <taxon>Panagrolaimoidea</taxon>
        <taxon>Panagrolaimidae</taxon>
        <taxon>Panagrolaimus</taxon>
    </lineage>
</organism>
<accession>A0A914YVT2</accession>
<sequence length="107" mass="11850">MSASAEEQPDIKVPGHQAAEKMAGGVRIARNHKRSETDKPSTHDDEFEAEEAANDAVASQTLAKQMKESYPTEAVKAFHEKPQPAKQPHIKSATKPHSHDLFQPRKQ</sequence>
<dbReference type="Pfam" id="PF15228">
    <property type="entry name" value="DAP"/>
    <property type="match status" value="1"/>
</dbReference>
<keyword evidence="2" id="KW-1185">Reference proteome</keyword>
<dbReference type="Proteomes" id="UP000887577">
    <property type="component" value="Unplaced"/>
</dbReference>